<dbReference type="Proteomes" id="UP000198312">
    <property type="component" value="Chromosome"/>
</dbReference>
<protein>
    <submittedName>
        <fullName evidence="1">Thioredoxin family protein</fullName>
    </submittedName>
</protein>
<organism evidence="1 2">
    <name type="scientific">Virgibacillus phasianinus</name>
    <dbReference type="NCBI Taxonomy" id="2017483"/>
    <lineage>
        <taxon>Bacteria</taxon>
        <taxon>Bacillati</taxon>
        <taxon>Bacillota</taxon>
        <taxon>Bacilli</taxon>
        <taxon>Bacillales</taxon>
        <taxon>Bacillaceae</taxon>
        <taxon>Virgibacillus</taxon>
    </lineage>
</organism>
<dbReference type="RefSeq" id="WP_089062013.1">
    <property type="nucleotide sequence ID" value="NZ_CP022315.1"/>
</dbReference>
<evidence type="ECO:0000313" key="1">
    <source>
        <dbReference type="EMBL" id="ASK62754.1"/>
    </source>
</evidence>
<dbReference type="KEGG" id="vil:CFK37_11665"/>
<evidence type="ECO:0000313" key="2">
    <source>
        <dbReference type="Proteomes" id="UP000198312"/>
    </source>
</evidence>
<dbReference type="InterPro" id="IPR052565">
    <property type="entry name" value="Glutaredoxin-like_YDR286C"/>
</dbReference>
<dbReference type="PANTHER" id="PTHR33558">
    <property type="entry name" value="GLUTAREDOXIN-LIKE PROTEIN C5ORF63 HOMOLOG"/>
    <property type="match status" value="1"/>
</dbReference>
<dbReference type="InterPro" id="IPR036249">
    <property type="entry name" value="Thioredoxin-like_sf"/>
</dbReference>
<dbReference type="EMBL" id="CP022315">
    <property type="protein sequence ID" value="ASK62754.1"/>
    <property type="molecule type" value="Genomic_DNA"/>
</dbReference>
<keyword evidence="2" id="KW-1185">Reference proteome</keyword>
<dbReference type="Gene3D" id="3.40.30.10">
    <property type="entry name" value="Glutaredoxin"/>
    <property type="match status" value="1"/>
</dbReference>
<dbReference type="PANTHER" id="PTHR33558:SF1">
    <property type="entry name" value="GLUTAREDOXIN-LIKE PROTEIN C5ORF63 HOMOLOG"/>
    <property type="match status" value="1"/>
</dbReference>
<dbReference type="OrthoDB" id="32865at2"/>
<dbReference type="InterPro" id="IPR008554">
    <property type="entry name" value="Glutaredoxin-like"/>
</dbReference>
<name>A0A220U389_9BACI</name>
<reference evidence="1 2" key="1">
    <citation type="submission" date="2017-07" db="EMBL/GenBank/DDBJ databases">
        <title>Virgibacillus sp. LM2416.</title>
        <authorList>
            <person name="Tak E.J."/>
            <person name="Bae J.-W."/>
        </authorList>
    </citation>
    <scope>NUCLEOTIDE SEQUENCE [LARGE SCALE GENOMIC DNA]</scope>
    <source>
        <strain evidence="1 2">LM2416</strain>
    </source>
</reference>
<gene>
    <name evidence="1" type="ORF">CFK37_11665</name>
</gene>
<proteinExistence type="predicted"/>
<dbReference type="Pfam" id="PF05768">
    <property type="entry name" value="Glrx-like"/>
    <property type="match status" value="1"/>
</dbReference>
<dbReference type="AlphaFoldDB" id="A0A220U389"/>
<accession>A0A220U389</accession>
<dbReference type="SUPFAM" id="SSF52833">
    <property type="entry name" value="Thioredoxin-like"/>
    <property type="match status" value="1"/>
</dbReference>
<sequence>MIHIEFYTKEHCPLCDDAMALLEMLQKDYPCTIDMRDIYSNEEWLEKFHLSIPVVNIDGVELDCQHISFETLEEALQKASENQKA</sequence>